<feature type="transmembrane region" description="Helical" evidence="1">
    <location>
        <begin position="163"/>
        <end position="185"/>
    </location>
</feature>
<feature type="transmembrane region" description="Helical" evidence="1">
    <location>
        <begin position="46"/>
        <end position="77"/>
    </location>
</feature>
<gene>
    <name evidence="2" type="ORF">VNI00_013271</name>
</gene>
<dbReference type="AlphaFoldDB" id="A0AAW0C174"/>
<accession>A0AAW0C174</accession>
<proteinExistence type="predicted"/>
<keyword evidence="1" id="KW-0812">Transmembrane</keyword>
<name>A0AAW0C174_9AGAR</name>
<organism evidence="2 3">
    <name type="scientific">Paramarasmius palmivorus</name>
    <dbReference type="NCBI Taxonomy" id="297713"/>
    <lineage>
        <taxon>Eukaryota</taxon>
        <taxon>Fungi</taxon>
        <taxon>Dikarya</taxon>
        <taxon>Basidiomycota</taxon>
        <taxon>Agaricomycotina</taxon>
        <taxon>Agaricomycetes</taxon>
        <taxon>Agaricomycetidae</taxon>
        <taxon>Agaricales</taxon>
        <taxon>Marasmiineae</taxon>
        <taxon>Marasmiaceae</taxon>
        <taxon>Paramarasmius</taxon>
    </lineage>
</organism>
<dbReference type="Proteomes" id="UP001383192">
    <property type="component" value="Unassembled WGS sequence"/>
</dbReference>
<protein>
    <recommendedName>
        <fullName evidence="4">G-protein coupled receptors family 1 profile domain-containing protein</fullName>
    </recommendedName>
</protein>
<sequence>MAKLDWTKIRLAIAFYTFLLEGFYPFTELPVSEGIRKSLVWQTTFFSLWSGFFSVIMMMMFFIFFSLFSIVSPIVALKMQRSPEFRKRVEERRAAVQQKRAKKAAEDLANGILPKSRARAIGEIMGHIILSVVMTVNCAIFNRLEAPTVLEGSLQQFYSMLKISAVCVVIELCFIAMWRIPIAIYRARKERRDREIMAQGSSAVQTVQVQPGHGAADEKLLIDFTDGVEFVSEKIQLKAQEVNDEEAAVREPLL</sequence>
<dbReference type="EMBL" id="JAYKXP010000066">
    <property type="protein sequence ID" value="KAK7032312.1"/>
    <property type="molecule type" value="Genomic_DNA"/>
</dbReference>
<evidence type="ECO:0008006" key="4">
    <source>
        <dbReference type="Google" id="ProtNLM"/>
    </source>
</evidence>
<evidence type="ECO:0000313" key="3">
    <source>
        <dbReference type="Proteomes" id="UP001383192"/>
    </source>
</evidence>
<keyword evidence="1" id="KW-0472">Membrane</keyword>
<evidence type="ECO:0000313" key="2">
    <source>
        <dbReference type="EMBL" id="KAK7032312.1"/>
    </source>
</evidence>
<reference evidence="2 3" key="1">
    <citation type="submission" date="2024-01" db="EMBL/GenBank/DDBJ databases">
        <title>A draft genome for a cacao thread blight-causing isolate of Paramarasmius palmivorus.</title>
        <authorList>
            <person name="Baruah I.K."/>
            <person name="Bukari Y."/>
            <person name="Amoako-Attah I."/>
            <person name="Meinhardt L.W."/>
            <person name="Bailey B.A."/>
            <person name="Cohen S.P."/>
        </authorList>
    </citation>
    <scope>NUCLEOTIDE SEQUENCE [LARGE SCALE GENOMIC DNA]</scope>
    <source>
        <strain evidence="2 3">GH-12</strain>
    </source>
</reference>
<evidence type="ECO:0000256" key="1">
    <source>
        <dbReference type="SAM" id="Phobius"/>
    </source>
</evidence>
<keyword evidence="3" id="KW-1185">Reference proteome</keyword>
<comment type="caution">
    <text evidence="2">The sequence shown here is derived from an EMBL/GenBank/DDBJ whole genome shotgun (WGS) entry which is preliminary data.</text>
</comment>
<keyword evidence="1" id="KW-1133">Transmembrane helix</keyword>
<feature type="transmembrane region" description="Helical" evidence="1">
    <location>
        <begin position="9"/>
        <end position="26"/>
    </location>
</feature>
<feature type="transmembrane region" description="Helical" evidence="1">
    <location>
        <begin position="124"/>
        <end position="143"/>
    </location>
</feature>